<evidence type="ECO:0000256" key="2">
    <source>
        <dbReference type="ARBA" id="ARBA00022729"/>
    </source>
</evidence>
<organism evidence="5 6">
    <name type="scientific">Rivibacter subsaxonicus</name>
    <dbReference type="NCBI Taxonomy" id="457575"/>
    <lineage>
        <taxon>Bacteria</taxon>
        <taxon>Pseudomonadati</taxon>
        <taxon>Pseudomonadota</taxon>
        <taxon>Betaproteobacteria</taxon>
        <taxon>Burkholderiales</taxon>
        <taxon>Rivibacter</taxon>
    </lineage>
</organism>
<dbReference type="GO" id="GO:0042938">
    <property type="term" value="P:dipeptide transport"/>
    <property type="evidence" value="ECO:0007669"/>
    <property type="project" value="TreeGrafter"/>
</dbReference>
<dbReference type="CDD" id="cd08493">
    <property type="entry name" value="PBP2_DppA_like"/>
    <property type="match status" value="1"/>
</dbReference>
<evidence type="ECO:0000259" key="4">
    <source>
        <dbReference type="Pfam" id="PF00496"/>
    </source>
</evidence>
<dbReference type="GO" id="GO:0043190">
    <property type="term" value="C:ATP-binding cassette (ABC) transporter complex"/>
    <property type="evidence" value="ECO:0007669"/>
    <property type="project" value="InterPro"/>
</dbReference>
<dbReference type="Proteomes" id="UP000293671">
    <property type="component" value="Unassembled WGS sequence"/>
</dbReference>
<feature type="signal peptide" evidence="3">
    <location>
        <begin position="1"/>
        <end position="26"/>
    </location>
</feature>
<dbReference type="PANTHER" id="PTHR30290:SF38">
    <property type="entry name" value="D,D-DIPEPTIDE-BINDING PERIPLASMIC PROTEIN DDPA-RELATED"/>
    <property type="match status" value="1"/>
</dbReference>
<reference evidence="5 6" key="1">
    <citation type="submission" date="2019-02" db="EMBL/GenBank/DDBJ databases">
        <title>Genomic Encyclopedia of Type Strains, Phase IV (KMG-IV): sequencing the most valuable type-strain genomes for metagenomic binning, comparative biology and taxonomic classification.</title>
        <authorList>
            <person name="Goeker M."/>
        </authorList>
    </citation>
    <scope>NUCLEOTIDE SEQUENCE [LARGE SCALE GENOMIC DNA]</scope>
    <source>
        <strain evidence="5 6">DSM 19570</strain>
    </source>
</reference>
<evidence type="ECO:0000256" key="3">
    <source>
        <dbReference type="SAM" id="SignalP"/>
    </source>
</evidence>
<dbReference type="InterPro" id="IPR030678">
    <property type="entry name" value="Peptide/Ni-bd"/>
</dbReference>
<dbReference type="Pfam" id="PF00496">
    <property type="entry name" value="SBP_bac_5"/>
    <property type="match status" value="1"/>
</dbReference>
<dbReference type="Gene3D" id="3.40.190.10">
    <property type="entry name" value="Periplasmic binding protein-like II"/>
    <property type="match status" value="1"/>
</dbReference>
<dbReference type="PROSITE" id="PS51257">
    <property type="entry name" value="PROKAR_LIPOPROTEIN"/>
    <property type="match status" value="1"/>
</dbReference>
<accession>A0A4Q7VAS8</accession>
<dbReference type="InterPro" id="IPR000914">
    <property type="entry name" value="SBP_5_dom"/>
</dbReference>
<sequence>MTKLQNLRRDAGTFALLAALACGAQAATTLIYCSEGSPEGFDPARYTAGTTFDASSQPIFNRLVEFERGGTRIEPALAESWSVSADGLVYSFKLRKGVKFHSSDSFKPTRALGAEDVLFSFDRMISKENAFHKAAPVSYEYANDMGLPKNVARIEAVDPMTVRFTLKEVDAAFLANLAMDFASIQSAEYGAQLLKAGQAAELNNKPVGTGPFVFKRYEKDAQIRYTANADYWRGKAQIDNLVFAITKDSAVRMQKLKAGECQVSAYPKPTEVELLQKEPRLKVLSLEGLNVGYLTLNVKKPPLDKLEVRRAINLAIDRKSLVDAVYQGAGVMARNPLPPTMWSYNKNLPQWEHNPEQAKALLAKAGFPNGFETTLWALPVQRPYNPNGQQAAELIQSDLAKIGIKARIVKYEWAEYLKRGKAGESEIGMFGWTGDNGDPDNFLGNLLSCAAVGGSNYGQWCDKEFDALVTKGRRTIAVPERTKIYEQAQAVFRREAPWVPMAHARVFTPMSVRVEGYKMSPFGTTQFHGVSLK</sequence>
<evidence type="ECO:0000256" key="1">
    <source>
        <dbReference type="ARBA" id="ARBA00005695"/>
    </source>
</evidence>
<dbReference type="GO" id="GO:0030288">
    <property type="term" value="C:outer membrane-bounded periplasmic space"/>
    <property type="evidence" value="ECO:0007669"/>
    <property type="project" value="TreeGrafter"/>
</dbReference>
<dbReference type="AlphaFoldDB" id="A0A4Q7VAS8"/>
<feature type="domain" description="Solute-binding protein family 5" evidence="4">
    <location>
        <begin position="73"/>
        <end position="451"/>
    </location>
</feature>
<protein>
    <submittedName>
        <fullName evidence="5">Dipeptide transport system substrate-binding protein</fullName>
    </submittedName>
</protein>
<dbReference type="PROSITE" id="PS01040">
    <property type="entry name" value="SBP_BACTERIAL_5"/>
    <property type="match status" value="1"/>
</dbReference>
<dbReference type="FunFam" id="3.10.105.10:FF:000002">
    <property type="entry name" value="Dipeptide ABC transporter, substrate-binding protein"/>
    <property type="match status" value="1"/>
</dbReference>
<comment type="similarity">
    <text evidence="1">Belongs to the bacterial solute-binding protein 5 family.</text>
</comment>
<dbReference type="RefSeq" id="WP_207225097.1">
    <property type="nucleotide sequence ID" value="NZ_SHKP01000008.1"/>
</dbReference>
<dbReference type="SUPFAM" id="SSF53850">
    <property type="entry name" value="Periplasmic binding protein-like II"/>
    <property type="match status" value="1"/>
</dbReference>
<evidence type="ECO:0000313" key="5">
    <source>
        <dbReference type="EMBL" id="RZT93881.1"/>
    </source>
</evidence>
<dbReference type="FunFam" id="3.40.190.10:FF:000036">
    <property type="entry name" value="Dipeptide ABC transporter, substrate-binding protein"/>
    <property type="match status" value="1"/>
</dbReference>
<dbReference type="PIRSF" id="PIRSF002741">
    <property type="entry name" value="MppA"/>
    <property type="match status" value="1"/>
</dbReference>
<feature type="chain" id="PRO_5020444964" evidence="3">
    <location>
        <begin position="27"/>
        <end position="533"/>
    </location>
</feature>
<dbReference type="GO" id="GO:1904680">
    <property type="term" value="F:peptide transmembrane transporter activity"/>
    <property type="evidence" value="ECO:0007669"/>
    <property type="project" value="TreeGrafter"/>
</dbReference>
<keyword evidence="2 3" id="KW-0732">Signal</keyword>
<dbReference type="EMBL" id="SHKP01000008">
    <property type="protein sequence ID" value="RZT93881.1"/>
    <property type="molecule type" value="Genomic_DNA"/>
</dbReference>
<dbReference type="PANTHER" id="PTHR30290">
    <property type="entry name" value="PERIPLASMIC BINDING COMPONENT OF ABC TRANSPORTER"/>
    <property type="match status" value="1"/>
</dbReference>
<proteinExistence type="inferred from homology"/>
<dbReference type="Gene3D" id="3.90.76.10">
    <property type="entry name" value="Dipeptide-binding Protein, Domain 1"/>
    <property type="match status" value="1"/>
</dbReference>
<evidence type="ECO:0000313" key="6">
    <source>
        <dbReference type="Proteomes" id="UP000293671"/>
    </source>
</evidence>
<dbReference type="InterPro" id="IPR023765">
    <property type="entry name" value="SBP_5_CS"/>
</dbReference>
<gene>
    <name evidence="5" type="ORF">EV670_3438</name>
</gene>
<dbReference type="Gene3D" id="3.10.105.10">
    <property type="entry name" value="Dipeptide-binding Protein, Domain 3"/>
    <property type="match status" value="1"/>
</dbReference>
<comment type="caution">
    <text evidence="5">The sequence shown here is derived from an EMBL/GenBank/DDBJ whole genome shotgun (WGS) entry which is preliminary data.</text>
</comment>
<keyword evidence="6" id="KW-1185">Reference proteome</keyword>
<name>A0A4Q7VAS8_9BURK</name>
<dbReference type="InterPro" id="IPR039424">
    <property type="entry name" value="SBP_5"/>
</dbReference>